<reference evidence="4 5" key="1">
    <citation type="submission" date="2013-12" db="EMBL/GenBank/DDBJ databases">
        <title>Ecological redundancy of diverse viral populations within a natural community.</title>
        <authorList>
            <person name="Gregory A.C."/>
            <person name="LaButti K."/>
            <person name="Copeland A."/>
            <person name="Woyke T."/>
            <person name="Sullivan M.B."/>
        </authorList>
    </citation>
    <scope>NUCLEOTIDE SEQUENCE [LARGE SCALE GENOMIC DNA]</scope>
    <source>
        <strain evidence="1">Syn7803C43</strain>
        <strain evidence="2">Syn7803C98</strain>
        <strain evidence="3">Syn7803US88</strain>
    </source>
</reference>
<dbReference type="Proteomes" id="UP000185280">
    <property type="component" value="Segment"/>
</dbReference>
<gene>
    <name evidence="1" type="ORF">Syn7803C43_180</name>
    <name evidence="2" type="ORF">Syn7803C98_179</name>
    <name evidence="3" type="ORF">Syn7803US88_178</name>
</gene>
<accession>A0A0E3EQI1</accession>
<evidence type="ECO:0000313" key="1">
    <source>
        <dbReference type="EMBL" id="AIX14575.1"/>
    </source>
</evidence>
<dbReference type="Proteomes" id="UP000185279">
    <property type="component" value="Segment"/>
</dbReference>
<name>A0A0E3EQI1_9CAUD</name>
<dbReference type="OrthoDB" id="27406at10239"/>
<evidence type="ECO:0000313" key="3">
    <source>
        <dbReference type="EMBL" id="AIX38179.1"/>
    </source>
</evidence>
<evidence type="ECO:0000313" key="4">
    <source>
        <dbReference type="Proteomes" id="UP000185278"/>
    </source>
</evidence>
<dbReference type="EMBL" id="KJ019064">
    <property type="protein sequence ID" value="AIX22947.1"/>
    <property type="molecule type" value="Genomic_DNA"/>
</dbReference>
<dbReference type="EMBL" id="KJ019027">
    <property type="protein sequence ID" value="AIX14575.1"/>
    <property type="molecule type" value="Genomic_DNA"/>
</dbReference>
<evidence type="ECO:0000313" key="2">
    <source>
        <dbReference type="EMBL" id="AIX22947.1"/>
    </source>
</evidence>
<organism evidence="1 5">
    <name type="scientific">Synechococcus phage ACG-2014c</name>
    <dbReference type="NCBI Taxonomy" id="1079998"/>
    <lineage>
        <taxon>Viruses</taxon>
        <taxon>Duplodnaviria</taxon>
        <taxon>Heunggongvirae</taxon>
        <taxon>Uroviricota</taxon>
        <taxon>Caudoviricetes</taxon>
        <taxon>Pantevenvirales</taxon>
        <taxon>Kyanoviridae</taxon>
        <taxon>Namakavirus</taxon>
        <taxon>Namakavirus smbcm6</taxon>
    </lineage>
</organism>
<sequence>MPRNSITKNELKCKILELKHELIHAYPDKTRDWQQGANHELNKILDILDEYRY</sequence>
<dbReference type="Proteomes" id="UP000185278">
    <property type="component" value="Segment"/>
</dbReference>
<evidence type="ECO:0000313" key="5">
    <source>
        <dbReference type="Proteomes" id="UP000185279"/>
    </source>
</evidence>
<dbReference type="EMBL" id="KJ019128">
    <property type="protein sequence ID" value="AIX38179.1"/>
    <property type="molecule type" value="Genomic_DNA"/>
</dbReference>
<proteinExistence type="predicted"/>
<protein>
    <submittedName>
        <fullName evidence="1">Uncharacterized protein</fullName>
    </submittedName>
</protein>
<dbReference type="RefSeq" id="YP_007001915.1">
    <property type="nucleotide sequence ID" value="NC_019444.1"/>
</dbReference>